<accession>A0AC35FMK6</accession>
<dbReference type="WBParaSite" id="PS1159_v2.g19112.t1">
    <property type="protein sequence ID" value="PS1159_v2.g19112.t1"/>
    <property type="gene ID" value="PS1159_v2.g19112"/>
</dbReference>
<evidence type="ECO:0000313" key="1">
    <source>
        <dbReference type="Proteomes" id="UP000887580"/>
    </source>
</evidence>
<proteinExistence type="predicted"/>
<organism evidence="1 2">
    <name type="scientific">Panagrolaimus sp. PS1159</name>
    <dbReference type="NCBI Taxonomy" id="55785"/>
    <lineage>
        <taxon>Eukaryota</taxon>
        <taxon>Metazoa</taxon>
        <taxon>Ecdysozoa</taxon>
        <taxon>Nematoda</taxon>
        <taxon>Chromadorea</taxon>
        <taxon>Rhabditida</taxon>
        <taxon>Tylenchina</taxon>
        <taxon>Panagrolaimomorpha</taxon>
        <taxon>Panagrolaimoidea</taxon>
        <taxon>Panagrolaimidae</taxon>
        <taxon>Panagrolaimus</taxon>
    </lineage>
</organism>
<dbReference type="Proteomes" id="UP000887580">
    <property type="component" value="Unplaced"/>
</dbReference>
<name>A0AC35FMK6_9BILA</name>
<reference evidence="2" key="1">
    <citation type="submission" date="2022-11" db="UniProtKB">
        <authorList>
            <consortium name="WormBaseParasite"/>
        </authorList>
    </citation>
    <scope>IDENTIFICATION</scope>
</reference>
<evidence type="ECO:0000313" key="2">
    <source>
        <dbReference type="WBParaSite" id="PS1159_v2.g19112.t1"/>
    </source>
</evidence>
<sequence>MIFRQMLPLFDEFGICNSTLFVPLTPNSTIADILRPYNVPSEVLFGGIIEGVISIIIAAIYFRCWQSGIPNSIWLHLIYFFLFLTLIPKIILANSSAEKVDSSSNIHFGVEIISVIFLNILFCFVDKFDGNYENFYSTKPVNPDRTRSSLARAFFAQAGYLMSKGYHGTIDYDTFWSLDPQNQPERLLTLYSKYEQKLDKSKYRSFLFPWLFTVLAKCTWFHFSAGCLLTFFDVLLTLADPIFLKLIISSTENNYPLWYGFTLVVVYSFFTWLKLIGMARSIFYTLLAYMDVHSILLNVVYRKMIKLSLSAKTRYSAGEVLNLLTTDVERIQNFWFNLLDFIYSPLMILFCLTGLSLIIGINVLYGIAVILSFFPLNGFLVKIATKCENRQMELKDDRLKLMTDVLSGVKVLKLYAWEKSMHSRLSKIRTAEVFQLKYATYCYSLMEITFSSCPILATIASFTGYIIIQGNPLTPQVAFITLMLFGIMRISIYQIPKLIQEIINAKISLNRVQDFLKESEIPDIINSMEPTAENVIVQFENANFSWSCSVENENSEISQPVLKQLSFKIHEGELIGIVGRVGAGKSSLLSSICGELYQNGGKFFRKSPISIAYVPQEAWIQNLSLRDNILFGKGYDEIKYFQTIESCALKDDLKMFPAGDATEIGERGLNLSGGQKARVALARAVYQSADLYILDDTLSAVDSHVGAHIFENVIGNDGILKGKTRIFALNSISFLAKCDRIIVMKEGNIVDCGTYVELLARENETFTELVKELAIKKKNQTETDEAIAEEDEDVLNELVGAASIREYNRSISTNSAGDLPSPLYRRRRTTSSSNPPITPVSFHPSFSHQQNEDFARLIDDEEIGIGKVSYKIYWSYAKVFGVPLIIGLFVILFIFRNLFESVSQIWIAKWSSFNSSSVNNNDIENLGIYAIFALSSCILGGASAGIIAIGAYKASKKMHENLLFSLLRSPMSFFDTTPLGRILNRLSKDIEKIDKEVPKTLAFTLISFAECIFGILMSIYILPYLGIISVIMLIIFVFGVRYYTYASVQIRRLTSKAWSSVASHAQDSYIGVNTLRVFGVQERFMEQMLQKGVKCTESDLAEITSNR</sequence>
<protein>
    <submittedName>
        <fullName evidence="2">Uncharacterized protein</fullName>
    </submittedName>
</protein>